<feature type="signal peptide" evidence="1">
    <location>
        <begin position="1"/>
        <end position="24"/>
    </location>
</feature>
<feature type="chain" id="PRO_5012625647" evidence="1">
    <location>
        <begin position="25"/>
        <end position="253"/>
    </location>
</feature>
<organism evidence="2 3">
    <name type="scientific">Candidatus Nanopelagicus limnae</name>
    <dbReference type="NCBI Taxonomy" id="1884634"/>
    <lineage>
        <taxon>Bacteria</taxon>
        <taxon>Bacillati</taxon>
        <taxon>Actinomycetota</taxon>
        <taxon>Actinomycetes</taxon>
        <taxon>Candidatus Nanopelagicales</taxon>
        <taxon>Candidatus Nanopelagicaceae</taxon>
        <taxon>Candidatus Nanopelagicus</taxon>
    </lineage>
</organism>
<dbReference type="RefSeq" id="WP_095681095.1">
    <property type="nucleotide sequence ID" value="NZ_CP016768.2"/>
</dbReference>
<keyword evidence="3" id="KW-1185">Reference proteome</keyword>
<evidence type="ECO:0000313" key="3">
    <source>
        <dbReference type="Proteomes" id="UP000217153"/>
    </source>
</evidence>
<gene>
    <name evidence="2" type="ORF">B1s21122_05635</name>
</gene>
<sequence>MKKKISALALSGFLILGVASPVQAATSGGSCTSAGATTKIGKNDYVCAKNPFYNTTKLTWVWDGCIELNTDYVAGNKEAVDALRASESNRAIQIEPVGAPLRDLITWNSLITYKKSDVVYYANTYYSATKTGTNKAPTAANIGSTKFWVVSQPTNANSKIGQMPAPAKVITTANAQVAALTSAAVKTTNAALKVKYNDLSSSLATKISALESGKAAIQSVVDSIDPALEEFKNTYNLMLMIRSTIKDKCNPKY</sequence>
<reference evidence="3" key="1">
    <citation type="submission" date="2016-10" db="EMBL/GenBank/DDBJ databases">
        <title>High microdiversification within the ubiquitous acI lineage of Actinobacteria.</title>
        <authorList>
            <person name="Neuenschwander S.M."/>
            <person name="Salcher M."/>
            <person name="Ghai R."/>
            <person name="Pernthaler J."/>
        </authorList>
    </citation>
    <scope>NUCLEOTIDE SEQUENCE [LARGE SCALE GENOMIC DNA]</scope>
</reference>
<accession>A0A249JZ36</accession>
<dbReference type="PROSITE" id="PS51257">
    <property type="entry name" value="PROKAR_LIPOPROTEIN"/>
    <property type="match status" value="1"/>
</dbReference>
<evidence type="ECO:0000256" key="1">
    <source>
        <dbReference type="SAM" id="SignalP"/>
    </source>
</evidence>
<dbReference type="AlphaFoldDB" id="A0A249JZ36"/>
<evidence type="ECO:0000313" key="2">
    <source>
        <dbReference type="EMBL" id="ASY09791.1"/>
    </source>
</evidence>
<dbReference type="EMBL" id="CP016768">
    <property type="protein sequence ID" value="ASY09791.1"/>
    <property type="molecule type" value="Genomic_DNA"/>
</dbReference>
<proteinExistence type="predicted"/>
<name>A0A249JZ36_9ACTN</name>
<keyword evidence="1" id="KW-0732">Signal</keyword>
<dbReference type="KEGG" id="abam:B1s21122_05635"/>
<dbReference type="OrthoDB" id="9821670at2"/>
<protein>
    <submittedName>
        <fullName evidence="2">Uncharacterized protein</fullName>
    </submittedName>
</protein>
<dbReference type="Proteomes" id="UP000217153">
    <property type="component" value="Chromosome"/>
</dbReference>